<dbReference type="PROSITE" id="PS00519">
    <property type="entry name" value="HTH_ASNC_1"/>
    <property type="match status" value="1"/>
</dbReference>
<evidence type="ECO:0000256" key="3">
    <source>
        <dbReference type="ARBA" id="ARBA00023163"/>
    </source>
</evidence>
<comment type="caution">
    <text evidence="5">The sequence shown here is derived from an EMBL/GenBank/DDBJ whole genome shotgun (WGS) entry which is preliminary data.</text>
</comment>
<feature type="domain" description="HTH asnC-type" evidence="4">
    <location>
        <begin position="3"/>
        <end position="55"/>
    </location>
</feature>
<evidence type="ECO:0000256" key="1">
    <source>
        <dbReference type="ARBA" id="ARBA00023015"/>
    </source>
</evidence>
<dbReference type="SMART" id="SM00344">
    <property type="entry name" value="HTH_ASNC"/>
    <property type="match status" value="1"/>
</dbReference>
<keyword evidence="3" id="KW-0804">Transcription</keyword>
<dbReference type="Pfam" id="PF13404">
    <property type="entry name" value="HTH_AsnC-type"/>
    <property type="match status" value="1"/>
</dbReference>
<dbReference type="Gene3D" id="1.10.10.10">
    <property type="entry name" value="Winged helix-like DNA-binding domain superfamily/Winged helix DNA-binding domain"/>
    <property type="match status" value="1"/>
</dbReference>
<dbReference type="InterPro" id="IPR019885">
    <property type="entry name" value="Tscrpt_reg_HTH_AsnC-type_CS"/>
</dbReference>
<dbReference type="SUPFAM" id="SSF54909">
    <property type="entry name" value="Dimeric alpha+beta barrel"/>
    <property type="match status" value="1"/>
</dbReference>
<dbReference type="GO" id="GO:0006355">
    <property type="term" value="P:regulation of DNA-templated transcription"/>
    <property type="evidence" value="ECO:0007669"/>
    <property type="project" value="UniProtKB-ARBA"/>
</dbReference>
<dbReference type="CDD" id="cd00090">
    <property type="entry name" value="HTH_ARSR"/>
    <property type="match status" value="1"/>
</dbReference>
<gene>
    <name evidence="5" type="ORF">BTE48_05185</name>
</gene>
<keyword evidence="6" id="KW-1185">Reference proteome</keyword>
<dbReference type="PRINTS" id="PR00033">
    <property type="entry name" value="HTHASNC"/>
</dbReference>
<keyword evidence="2" id="KW-0238">DNA-binding</keyword>
<proteinExistence type="predicted"/>
<reference evidence="5 6" key="1">
    <citation type="submission" date="2017-01" db="EMBL/GenBank/DDBJ databases">
        <title>Genome Sequencing of a Marine Spirillum, Oceanospirillum multiglobuliferum ATCC 33336, from Japan.</title>
        <authorList>
            <person name="Carney J.G."/>
            <person name="Trachtenberg A.M."/>
            <person name="Rheaume B.A."/>
            <person name="Linnane J.D."/>
            <person name="Pitts N.L."/>
            <person name="Mykles D.L."/>
            <person name="Maclea K.S."/>
        </authorList>
    </citation>
    <scope>NUCLEOTIDE SEQUENCE [LARGE SCALE GENOMIC DNA]</scope>
    <source>
        <strain evidence="5 6">ATCC 33336</strain>
    </source>
</reference>
<protein>
    <submittedName>
        <fullName evidence="5">Transcriptional regulator</fullName>
    </submittedName>
</protein>
<dbReference type="RefSeq" id="WP_078744144.1">
    <property type="nucleotide sequence ID" value="NZ_FUXG01000003.1"/>
</dbReference>
<accession>A0A1V4T6Y9</accession>
<dbReference type="Pfam" id="PF01037">
    <property type="entry name" value="AsnC_trans_reg"/>
    <property type="match status" value="1"/>
</dbReference>
<dbReference type="InterPro" id="IPR019887">
    <property type="entry name" value="Tscrpt_reg_AsnC/Lrp_C"/>
</dbReference>
<dbReference type="Proteomes" id="UP000191418">
    <property type="component" value="Unassembled WGS sequence"/>
</dbReference>
<dbReference type="InterPro" id="IPR000485">
    <property type="entry name" value="AsnC-type_HTH_dom"/>
</dbReference>
<sequence>MLLDRFDQKIVALLVEDARLSVSDISRQVNLSRSAVADRIKRLEDQGEITGYHAHTKSIEGHNISAYFALSFRPLIRDLIQPLVNQTPEIKLAHYISGDIDLIVFVNVQSMARLTDIRVEMDRWPNIDKIVTHMCLANAVER</sequence>
<dbReference type="GO" id="GO:0005829">
    <property type="term" value="C:cytosol"/>
    <property type="evidence" value="ECO:0007669"/>
    <property type="project" value="TreeGrafter"/>
</dbReference>
<dbReference type="EMBL" id="MTSM01000004">
    <property type="protein sequence ID" value="OPX56362.1"/>
    <property type="molecule type" value="Genomic_DNA"/>
</dbReference>
<dbReference type="InterPro" id="IPR036388">
    <property type="entry name" value="WH-like_DNA-bd_sf"/>
</dbReference>
<evidence type="ECO:0000259" key="4">
    <source>
        <dbReference type="PROSITE" id="PS50956"/>
    </source>
</evidence>
<dbReference type="Gene3D" id="3.30.70.920">
    <property type="match status" value="1"/>
</dbReference>
<dbReference type="PANTHER" id="PTHR30154:SF34">
    <property type="entry name" value="TRANSCRIPTIONAL REGULATOR AZLB"/>
    <property type="match status" value="1"/>
</dbReference>
<dbReference type="PANTHER" id="PTHR30154">
    <property type="entry name" value="LEUCINE-RESPONSIVE REGULATORY PROTEIN"/>
    <property type="match status" value="1"/>
</dbReference>
<evidence type="ECO:0000313" key="5">
    <source>
        <dbReference type="EMBL" id="OPX56362.1"/>
    </source>
</evidence>
<dbReference type="InterPro" id="IPR011008">
    <property type="entry name" value="Dimeric_a/b-barrel"/>
</dbReference>
<dbReference type="AlphaFoldDB" id="A0A1V4T6Y9"/>
<dbReference type="GO" id="GO:0043565">
    <property type="term" value="F:sequence-specific DNA binding"/>
    <property type="evidence" value="ECO:0007669"/>
    <property type="project" value="InterPro"/>
</dbReference>
<name>A0A1V4T6Y9_9GAMM</name>
<dbReference type="InterPro" id="IPR036390">
    <property type="entry name" value="WH_DNA-bd_sf"/>
</dbReference>
<dbReference type="InterPro" id="IPR019888">
    <property type="entry name" value="Tscrpt_reg_AsnC-like"/>
</dbReference>
<organism evidence="5 6">
    <name type="scientific">Oceanospirillum multiglobuliferum</name>
    <dbReference type="NCBI Taxonomy" id="64969"/>
    <lineage>
        <taxon>Bacteria</taxon>
        <taxon>Pseudomonadati</taxon>
        <taxon>Pseudomonadota</taxon>
        <taxon>Gammaproteobacteria</taxon>
        <taxon>Oceanospirillales</taxon>
        <taxon>Oceanospirillaceae</taxon>
        <taxon>Oceanospirillum</taxon>
    </lineage>
</organism>
<evidence type="ECO:0000256" key="2">
    <source>
        <dbReference type="ARBA" id="ARBA00023125"/>
    </source>
</evidence>
<dbReference type="SUPFAM" id="SSF46785">
    <property type="entry name" value="Winged helix' DNA-binding domain"/>
    <property type="match status" value="1"/>
</dbReference>
<evidence type="ECO:0000313" key="6">
    <source>
        <dbReference type="Proteomes" id="UP000191418"/>
    </source>
</evidence>
<dbReference type="OrthoDB" id="5476at2"/>
<dbReference type="STRING" id="64969.SAMN02745127_00530"/>
<keyword evidence="1" id="KW-0805">Transcription regulation</keyword>
<dbReference type="GO" id="GO:0043200">
    <property type="term" value="P:response to amino acid"/>
    <property type="evidence" value="ECO:0007669"/>
    <property type="project" value="TreeGrafter"/>
</dbReference>
<dbReference type="PROSITE" id="PS50956">
    <property type="entry name" value="HTH_ASNC_2"/>
    <property type="match status" value="1"/>
</dbReference>
<dbReference type="InterPro" id="IPR011991">
    <property type="entry name" value="ArsR-like_HTH"/>
</dbReference>